<evidence type="ECO:0000313" key="6">
    <source>
        <dbReference type="Proteomes" id="UP001168990"/>
    </source>
</evidence>
<evidence type="ECO:0008006" key="7">
    <source>
        <dbReference type="Google" id="ProtNLM"/>
    </source>
</evidence>
<reference evidence="5" key="1">
    <citation type="journal article" date="2023" name="bioRxiv">
        <title>Scaffold-level genome assemblies of two parasitoid biocontrol wasps reveal the parthenogenesis mechanism and an associated novel virus.</title>
        <authorList>
            <person name="Inwood S."/>
            <person name="Skelly J."/>
            <person name="Guhlin J."/>
            <person name="Harrop T."/>
            <person name="Goldson S."/>
            <person name="Dearden P."/>
        </authorList>
    </citation>
    <scope>NUCLEOTIDE SEQUENCE</scope>
    <source>
        <strain evidence="5">Irish</strain>
        <tissue evidence="5">Whole body</tissue>
    </source>
</reference>
<dbReference type="GO" id="GO:0005737">
    <property type="term" value="C:cytoplasm"/>
    <property type="evidence" value="ECO:0007669"/>
    <property type="project" value="TreeGrafter"/>
</dbReference>
<evidence type="ECO:0000256" key="4">
    <source>
        <dbReference type="SAM" id="MobiDB-lite"/>
    </source>
</evidence>
<organism evidence="5 6">
    <name type="scientific">Microctonus aethiopoides</name>
    <dbReference type="NCBI Taxonomy" id="144406"/>
    <lineage>
        <taxon>Eukaryota</taxon>
        <taxon>Metazoa</taxon>
        <taxon>Ecdysozoa</taxon>
        <taxon>Arthropoda</taxon>
        <taxon>Hexapoda</taxon>
        <taxon>Insecta</taxon>
        <taxon>Pterygota</taxon>
        <taxon>Neoptera</taxon>
        <taxon>Endopterygota</taxon>
        <taxon>Hymenoptera</taxon>
        <taxon>Apocrita</taxon>
        <taxon>Ichneumonoidea</taxon>
        <taxon>Braconidae</taxon>
        <taxon>Euphorinae</taxon>
        <taxon>Microctonus</taxon>
    </lineage>
</organism>
<keyword evidence="2" id="KW-0677">Repeat</keyword>
<reference evidence="5" key="2">
    <citation type="submission" date="2023-03" db="EMBL/GenBank/DDBJ databases">
        <authorList>
            <person name="Inwood S.N."/>
            <person name="Skelly J.G."/>
            <person name="Guhlin J."/>
            <person name="Harrop T.W.R."/>
            <person name="Goldson S.G."/>
            <person name="Dearden P.K."/>
        </authorList>
    </citation>
    <scope>NUCLEOTIDE SEQUENCE</scope>
    <source>
        <strain evidence="5">Irish</strain>
        <tissue evidence="5">Whole body</tissue>
    </source>
</reference>
<gene>
    <name evidence="5" type="ORF">PV328_004236</name>
</gene>
<feature type="region of interest" description="Disordered" evidence="4">
    <location>
        <begin position="376"/>
        <end position="415"/>
    </location>
</feature>
<dbReference type="Gene3D" id="3.10.580.10">
    <property type="entry name" value="CBS-domain"/>
    <property type="match status" value="1"/>
</dbReference>
<dbReference type="InterPro" id="IPR046342">
    <property type="entry name" value="CBS_dom_sf"/>
</dbReference>
<accession>A0AA39FA59</accession>
<evidence type="ECO:0000256" key="1">
    <source>
        <dbReference type="ARBA" id="ARBA00006750"/>
    </source>
</evidence>
<evidence type="ECO:0000256" key="3">
    <source>
        <dbReference type="ARBA" id="ARBA00023122"/>
    </source>
</evidence>
<comment type="similarity">
    <text evidence="1">Belongs to the 5'-AMP-activated protein kinase gamma subunit family.</text>
</comment>
<dbReference type="EMBL" id="JAQQBS010001422">
    <property type="protein sequence ID" value="KAK0165741.1"/>
    <property type="molecule type" value="Genomic_DNA"/>
</dbReference>
<dbReference type="GO" id="GO:0031588">
    <property type="term" value="C:nucleotide-activated protein kinase complex"/>
    <property type="evidence" value="ECO:0007669"/>
    <property type="project" value="TreeGrafter"/>
</dbReference>
<evidence type="ECO:0000256" key="2">
    <source>
        <dbReference type="ARBA" id="ARBA00022737"/>
    </source>
</evidence>
<dbReference type="PANTHER" id="PTHR13780:SF35">
    <property type="entry name" value="LD22662P"/>
    <property type="match status" value="1"/>
</dbReference>
<name>A0AA39FA59_9HYME</name>
<dbReference type="GO" id="GO:0019887">
    <property type="term" value="F:protein kinase regulator activity"/>
    <property type="evidence" value="ECO:0007669"/>
    <property type="project" value="TreeGrafter"/>
</dbReference>
<dbReference type="GO" id="GO:0005634">
    <property type="term" value="C:nucleus"/>
    <property type="evidence" value="ECO:0007669"/>
    <property type="project" value="TreeGrafter"/>
</dbReference>
<keyword evidence="6" id="KW-1185">Reference proteome</keyword>
<sequence>MCVLTLRKIIRIQELPKSSFVNKTLDELRIGTYENMQIVTENTRIILVLKKFVFQQISAVSVVDENGKLNLAANKTSNNLDATSKTVKNNGNGTFNGVQNCKWDQTLFTVMEKFVTILSKKLLKSLQIDEDGNLLENTQKAFPHDIISRRVSNMRQSKIDKKMRDQVLLDSDSNIINHSSTIKNNINDDIILDLSGESSSRHDTNDTPQIISNIQTVEENDTLPKNLFWIPKVTESQIAWQKRILDSMIASYNQQKAKGFRMEVTEIEKELFTEREDKVKIAPDWGCYIRKGSWLHQILGRHNAGNWTKIVLEIMIEIYGSGNLKYMSAKGTRNTIGVNQNLRCAIMDLLLKMNVNTTEKQLTTVINKFCSNRKSAKRPVTNTSMEGRDAMPRAKRHAPSTRVTVEHGGHQHPDQ</sequence>
<dbReference type="GO" id="GO:0016208">
    <property type="term" value="F:AMP binding"/>
    <property type="evidence" value="ECO:0007669"/>
    <property type="project" value="TreeGrafter"/>
</dbReference>
<dbReference type="PANTHER" id="PTHR13780">
    <property type="entry name" value="AMP-ACTIVATED PROTEIN KINASE, GAMMA REGULATORY SUBUNIT"/>
    <property type="match status" value="1"/>
</dbReference>
<dbReference type="AlphaFoldDB" id="A0AA39FA59"/>
<dbReference type="Proteomes" id="UP001168990">
    <property type="component" value="Unassembled WGS sequence"/>
</dbReference>
<comment type="caution">
    <text evidence="5">The sequence shown here is derived from an EMBL/GenBank/DDBJ whole genome shotgun (WGS) entry which is preliminary data.</text>
</comment>
<keyword evidence="3" id="KW-0129">CBS domain</keyword>
<dbReference type="InterPro" id="IPR050511">
    <property type="entry name" value="AMPK_gamma/SDS23_families"/>
</dbReference>
<evidence type="ECO:0000313" key="5">
    <source>
        <dbReference type="EMBL" id="KAK0165741.1"/>
    </source>
</evidence>
<protein>
    <recommendedName>
        <fullName evidence="7">BEN domain-containing protein</fullName>
    </recommendedName>
</protein>
<proteinExistence type="inferred from homology"/>
<dbReference type="GO" id="GO:0019901">
    <property type="term" value="F:protein kinase binding"/>
    <property type="evidence" value="ECO:0007669"/>
    <property type="project" value="TreeGrafter"/>
</dbReference>
<feature type="compositionally biased region" description="Basic and acidic residues" evidence="4">
    <location>
        <begin position="404"/>
        <end position="415"/>
    </location>
</feature>